<dbReference type="EMBL" id="KV442021">
    <property type="protein sequence ID" value="OAQ33516.1"/>
    <property type="molecule type" value="Genomic_DNA"/>
</dbReference>
<feature type="compositionally biased region" description="Polar residues" evidence="1">
    <location>
        <begin position="100"/>
        <end position="110"/>
    </location>
</feature>
<proteinExistence type="predicted"/>
<name>A0A197KA05_9FUNG</name>
<dbReference type="OrthoDB" id="2437838at2759"/>
<evidence type="ECO:0000256" key="1">
    <source>
        <dbReference type="SAM" id="MobiDB-lite"/>
    </source>
</evidence>
<gene>
    <name evidence="2" type="ORF">K457DRAFT_231927</name>
</gene>
<organism evidence="2 3">
    <name type="scientific">Linnemannia elongata AG-77</name>
    <dbReference type="NCBI Taxonomy" id="1314771"/>
    <lineage>
        <taxon>Eukaryota</taxon>
        <taxon>Fungi</taxon>
        <taxon>Fungi incertae sedis</taxon>
        <taxon>Mucoromycota</taxon>
        <taxon>Mortierellomycotina</taxon>
        <taxon>Mortierellomycetes</taxon>
        <taxon>Mortierellales</taxon>
        <taxon>Mortierellaceae</taxon>
        <taxon>Linnemannia</taxon>
    </lineage>
</organism>
<protein>
    <submittedName>
        <fullName evidence="2">Uncharacterized protein</fullName>
    </submittedName>
</protein>
<evidence type="ECO:0000313" key="3">
    <source>
        <dbReference type="Proteomes" id="UP000078512"/>
    </source>
</evidence>
<feature type="region of interest" description="Disordered" evidence="1">
    <location>
        <begin position="36"/>
        <end position="123"/>
    </location>
</feature>
<sequence length="123" mass="13917">MHRDVLAGHNMCNIVKTHLLTQTRPLYLQPIDEEGHYPWMEDGESNRIDAGTSRGLPSQNPKDKTETVGPTQRVSKRKSTNDSMPGDGSVRQDKKRKAVTDSNPRVSQSRGPRKRPQVKKDTR</sequence>
<evidence type="ECO:0000313" key="2">
    <source>
        <dbReference type="EMBL" id="OAQ33516.1"/>
    </source>
</evidence>
<dbReference type="AlphaFoldDB" id="A0A197KA05"/>
<reference evidence="2 3" key="1">
    <citation type="submission" date="2016-05" db="EMBL/GenBank/DDBJ databases">
        <title>Genome sequencing reveals origins of a unique bacterial endosymbiosis in the earliest lineages of terrestrial Fungi.</title>
        <authorList>
            <consortium name="DOE Joint Genome Institute"/>
            <person name="Uehling J."/>
            <person name="Gryganskyi A."/>
            <person name="Hameed K."/>
            <person name="Tschaplinski T."/>
            <person name="Misztal P."/>
            <person name="Wu S."/>
            <person name="Desiro A."/>
            <person name="Vande Pol N."/>
            <person name="Du Z.-Y."/>
            <person name="Zienkiewicz A."/>
            <person name="Zienkiewicz K."/>
            <person name="Morin E."/>
            <person name="Tisserant E."/>
            <person name="Splivallo R."/>
            <person name="Hainaut M."/>
            <person name="Henrissat B."/>
            <person name="Ohm R."/>
            <person name="Kuo A."/>
            <person name="Yan J."/>
            <person name="Lipzen A."/>
            <person name="Nolan M."/>
            <person name="Labutti K."/>
            <person name="Barry K."/>
            <person name="Goldstein A."/>
            <person name="Labbe J."/>
            <person name="Schadt C."/>
            <person name="Tuskan G."/>
            <person name="Grigoriev I."/>
            <person name="Martin F."/>
            <person name="Vilgalys R."/>
            <person name="Bonito G."/>
        </authorList>
    </citation>
    <scope>NUCLEOTIDE SEQUENCE [LARGE SCALE GENOMIC DNA]</scope>
    <source>
        <strain evidence="2 3">AG-77</strain>
    </source>
</reference>
<keyword evidence="3" id="KW-1185">Reference proteome</keyword>
<dbReference type="Proteomes" id="UP000078512">
    <property type="component" value="Unassembled WGS sequence"/>
</dbReference>
<accession>A0A197KA05</accession>